<dbReference type="Pfam" id="PF00512">
    <property type="entry name" value="HisKA"/>
    <property type="match status" value="1"/>
</dbReference>
<keyword evidence="3 12" id="KW-0597">Phosphoprotein</keyword>
<dbReference type="PANTHER" id="PTHR43547:SF2">
    <property type="entry name" value="HYBRID SIGNAL TRANSDUCTION HISTIDINE KINASE C"/>
    <property type="match status" value="1"/>
</dbReference>
<dbReference type="RefSeq" id="WP_210758516.1">
    <property type="nucleotide sequence ID" value="NZ_CP060139.1"/>
</dbReference>
<dbReference type="Gene3D" id="1.10.10.60">
    <property type="entry name" value="Homeodomain-like"/>
    <property type="match status" value="1"/>
</dbReference>
<proteinExistence type="predicted"/>
<evidence type="ECO:0000256" key="8">
    <source>
        <dbReference type="ARBA" id="ARBA00023012"/>
    </source>
</evidence>
<feature type="transmembrane region" description="Helical" evidence="13">
    <location>
        <begin position="246"/>
        <end position="263"/>
    </location>
</feature>
<dbReference type="PRINTS" id="PR00344">
    <property type="entry name" value="BCTRLSENSOR"/>
</dbReference>
<evidence type="ECO:0000256" key="9">
    <source>
        <dbReference type="ARBA" id="ARBA00023015"/>
    </source>
</evidence>
<dbReference type="InterPro" id="IPR036890">
    <property type="entry name" value="HATPase_C_sf"/>
</dbReference>
<evidence type="ECO:0000256" key="13">
    <source>
        <dbReference type="SAM" id="Phobius"/>
    </source>
</evidence>
<name>A0A7H0VE34_9FLAO</name>
<dbReference type="AlphaFoldDB" id="A0A7H0VE34"/>
<dbReference type="EC" id="2.7.13.3" evidence="2"/>
<dbReference type="SMART" id="SM00342">
    <property type="entry name" value="HTH_ARAC"/>
    <property type="match status" value="1"/>
</dbReference>
<dbReference type="PROSITE" id="PS01124">
    <property type="entry name" value="HTH_ARAC_FAMILY_2"/>
    <property type="match status" value="1"/>
</dbReference>
<feature type="transmembrane region" description="Helical" evidence="13">
    <location>
        <begin position="332"/>
        <end position="352"/>
    </location>
</feature>
<evidence type="ECO:0000256" key="11">
    <source>
        <dbReference type="ARBA" id="ARBA00023163"/>
    </source>
</evidence>
<dbReference type="GO" id="GO:0043565">
    <property type="term" value="F:sequence-specific DNA binding"/>
    <property type="evidence" value="ECO:0007669"/>
    <property type="project" value="InterPro"/>
</dbReference>
<feature type="modified residue" description="4-aspartylphosphate" evidence="12">
    <location>
        <position position="700"/>
    </location>
</feature>
<dbReference type="Pfam" id="PF00072">
    <property type="entry name" value="Response_reg"/>
    <property type="match status" value="1"/>
</dbReference>
<keyword evidence="4" id="KW-0808">Transferase</keyword>
<keyword evidence="13" id="KW-0472">Membrane</keyword>
<evidence type="ECO:0000259" key="15">
    <source>
        <dbReference type="PROSITE" id="PS50109"/>
    </source>
</evidence>
<feature type="domain" description="Histidine kinase" evidence="15">
    <location>
        <begin position="405"/>
        <end position="622"/>
    </location>
</feature>
<dbReference type="EMBL" id="CP060139">
    <property type="protein sequence ID" value="QNR23982.1"/>
    <property type="molecule type" value="Genomic_DNA"/>
</dbReference>
<dbReference type="CDD" id="cd00082">
    <property type="entry name" value="HisKA"/>
    <property type="match status" value="1"/>
</dbReference>
<dbReference type="SUPFAM" id="SSF46689">
    <property type="entry name" value="Homeodomain-like"/>
    <property type="match status" value="1"/>
</dbReference>
<dbReference type="Proteomes" id="UP000516305">
    <property type="component" value="Chromosome"/>
</dbReference>
<evidence type="ECO:0000256" key="3">
    <source>
        <dbReference type="ARBA" id="ARBA00022553"/>
    </source>
</evidence>
<dbReference type="SMART" id="SM00388">
    <property type="entry name" value="HisKA"/>
    <property type="match status" value="1"/>
</dbReference>
<feature type="transmembrane region" description="Helical" evidence="13">
    <location>
        <begin position="358"/>
        <end position="380"/>
    </location>
</feature>
<dbReference type="InterPro" id="IPR036097">
    <property type="entry name" value="HisK_dim/P_sf"/>
</dbReference>
<dbReference type="Pfam" id="PF12833">
    <property type="entry name" value="HTH_18"/>
    <property type="match status" value="1"/>
</dbReference>
<evidence type="ECO:0000313" key="18">
    <source>
        <dbReference type="Proteomes" id="UP000516305"/>
    </source>
</evidence>
<dbReference type="Pfam" id="PF07695">
    <property type="entry name" value="7TMR-DISM_7TM"/>
    <property type="match status" value="1"/>
</dbReference>
<dbReference type="InterPro" id="IPR001789">
    <property type="entry name" value="Sig_transdc_resp-reg_receiver"/>
</dbReference>
<keyword evidence="13" id="KW-0812">Transmembrane</keyword>
<protein>
    <recommendedName>
        <fullName evidence="2">histidine kinase</fullName>
        <ecNumber evidence="2">2.7.13.3</ecNumber>
    </recommendedName>
</protein>
<dbReference type="Gene3D" id="1.10.287.130">
    <property type="match status" value="1"/>
</dbReference>
<dbReference type="GO" id="GO:0005524">
    <property type="term" value="F:ATP binding"/>
    <property type="evidence" value="ECO:0007669"/>
    <property type="project" value="UniProtKB-KW"/>
</dbReference>
<dbReference type="InterPro" id="IPR018060">
    <property type="entry name" value="HTH_AraC"/>
</dbReference>
<dbReference type="PROSITE" id="PS50110">
    <property type="entry name" value="RESPONSE_REGULATORY"/>
    <property type="match status" value="1"/>
</dbReference>
<dbReference type="PROSITE" id="PS50109">
    <property type="entry name" value="HIS_KIN"/>
    <property type="match status" value="1"/>
</dbReference>
<dbReference type="InterPro" id="IPR005467">
    <property type="entry name" value="His_kinase_dom"/>
</dbReference>
<evidence type="ECO:0000256" key="10">
    <source>
        <dbReference type="ARBA" id="ARBA00023125"/>
    </source>
</evidence>
<dbReference type="InterPro" id="IPR011623">
    <property type="entry name" value="7TMR_DISM_rcpt_extracell_dom1"/>
</dbReference>
<evidence type="ECO:0000256" key="6">
    <source>
        <dbReference type="ARBA" id="ARBA00022777"/>
    </source>
</evidence>
<keyword evidence="8" id="KW-0902">Two-component regulatory system</keyword>
<dbReference type="InterPro" id="IPR018062">
    <property type="entry name" value="HTH_AraC-typ_CS"/>
</dbReference>
<dbReference type="InterPro" id="IPR004358">
    <property type="entry name" value="Sig_transdc_His_kin-like_C"/>
</dbReference>
<keyword evidence="7" id="KW-0067">ATP-binding</keyword>
<keyword evidence="13" id="KW-1133">Transmembrane helix</keyword>
<evidence type="ECO:0000259" key="14">
    <source>
        <dbReference type="PROSITE" id="PS01124"/>
    </source>
</evidence>
<dbReference type="SMART" id="SM00448">
    <property type="entry name" value="REC"/>
    <property type="match status" value="1"/>
</dbReference>
<reference evidence="17 18" key="1">
    <citation type="submission" date="2020-08" db="EMBL/GenBank/DDBJ databases">
        <title>Croceimicrobium hydrocarbonivorans gen. nov., sp. nov., a novel marine bacterium isolated from a bacterial consortium that degrades polyethylene terephthalate.</title>
        <authorList>
            <person name="Liu R."/>
        </authorList>
    </citation>
    <scope>NUCLEOTIDE SEQUENCE [LARGE SCALE GENOMIC DNA]</scope>
    <source>
        <strain evidence="17 18">A20-9</strain>
    </source>
</reference>
<evidence type="ECO:0000256" key="2">
    <source>
        <dbReference type="ARBA" id="ARBA00012438"/>
    </source>
</evidence>
<feature type="transmembrane region" description="Helical" evidence="13">
    <location>
        <begin position="186"/>
        <end position="205"/>
    </location>
</feature>
<evidence type="ECO:0000256" key="4">
    <source>
        <dbReference type="ARBA" id="ARBA00022679"/>
    </source>
</evidence>
<dbReference type="InterPro" id="IPR003661">
    <property type="entry name" value="HisK_dim/P_dom"/>
</dbReference>
<gene>
    <name evidence="17" type="ORF">H4K34_16655</name>
</gene>
<keyword evidence="9" id="KW-0805">Transcription regulation</keyword>
<evidence type="ECO:0000256" key="7">
    <source>
        <dbReference type="ARBA" id="ARBA00022840"/>
    </source>
</evidence>
<dbReference type="Gene3D" id="3.30.565.10">
    <property type="entry name" value="Histidine kinase-like ATPase, C-terminal domain"/>
    <property type="match status" value="1"/>
</dbReference>
<evidence type="ECO:0000256" key="1">
    <source>
        <dbReference type="ARBA" id="ARBA00000085"/>
    </source>
</evidence>
<dbReference type="InterPro" id="IPR003594">
    <property type="entry name" value="HATPase_dom"/>
</dbReference>
<dbReference type="InterPro" id="IPR011006">
    <property type="entry name" value="CheY-like_superfamily"/>
</dbReference>
<feature type="domain" description="HTH araC/xylS-type" evidence="14">
    <location>
        <begin position="799"/>
        <end position="896"/>
    </location>
</feature>
<evidence type="ECO:0000259" key="16">
    <source>
        <dbReference type="PROSITE" id="PS50110"/>
    </source>
</evidence>
<keyword evidence="6" id="KW-0418">Kinase</keyword>
<keyword evidence="5" id="KW-0547">Nucleotide-binding</keyword>
<dbReference type="GO" id="GO:0000155">
    <property type="term" value="F:phosphorelay sensor kinase activity"/>
    <property type="evidence" value="ECO:0007669"/>
    <property type="project" value="InterPro"/>
</dbReference>
<evidence type="ECO:0000313" key="17">
    <source>
        <dbReference type="EMBL" id="QNR23982.1"/>
    </source>
</evidence>
<feature type="transmembrane region" description="Helical" evidence="13">
    <location>
        <begin position="210"/>
        <end position="226"/>
    </location>
</feature>
<dbReference type="PANTHER" id="PTHR43547">
    <property type="entry name" value="TWO-COMPONENT HISTIDINE KINASE"/>
    <property type="match status" value="1"/>
</dbReference>
<evidence type="ECO:0000256" key="5">
    <source>
        <dbReference type="ARBA" id="ARBA00022741"/>
    </source>
</evidence>
<accession>A0A7H0VE34</accession>
<comment type="catalytic activity">
    <reaction evidence="1">
        <text>ATP + protein L-histidine = ADP + protein N-phospho-L-histidine.</text>
        <dbReference type="EC" id="2.7.13.3"/>
    </reaction>
</comment>
<keyword evidence="11" id="KW-0804">Transcription</keyword>
<dbReference type="FunFam" id="3.30.565.10:FF:000037">
    <property type="entry name" value="Hybrid sensor histidine kinase/response regulator"/>
    <property type="match status" value="1"/>
</dbReference>
<sequence>MPLPPIKLFRLLLFAFLLPFGLWSQGHHGIQSFSISDPEIYNADFRDSLVVIEDLESIPLNADQYSFINKELGDHNQGQFLYFRLDNRSGADLSLFLRFCRLANRIVLFHFKEKGIQVDSLGQAKNALPSAHHYLPLQLGSDEGQALLVYQEFEPSNTNPHYTELFLFEASALRAEYYQKTRIQNLYAGMILLIGLFAFVAAYLIKYRALVYFGLHMLFWIPYFQIRSNLNPFWLSWFKDIDPFKPSLIVLSFLTLFGGLFVEEYLQLRKRSKKAFWFFSISHLITLGLLLISIFGPLLYWINYALAYVLVVHLFMVIYYSIQKVEAAQRLLISFVILLVGALLMTITELGWVPNSYFSPYFFQIGTLIFSLILFFSLAAEVTKIQQERREAQQLIHIKSRFFEDISHELRSPLTLVADPVKRVWQDLPEGDQKEALGIAKNATEGLQNLVNQILDLSRQEFNPPQLILKKQDLNAFLNYQLSQFSSLAQERGIRLKYHGTENPLFFPFDGEKMQQIIANLLSNAIKFSGSDALVSLKLQSLENQKVRIQVEDQGAGISAKALPYVFDRFYQDPDAPRNPMAGTGIGLALCKALVEQHGGDIKVESQIKQGSLFSIEIPYPENFKDHTELEFIEEDGSEPDSGEINPSHKATVLVVEDHPDLRKYLKSCLVSDFEVLVAENGNSGWEIAQAQMPDLIISDLMMPELDGKGLTLKLKNHPQTSHIPIILLTAKSEQQAVNEGLAAGADDYLAKPFDSEELLLRVKNILKQRALWLQKQAQENLQQVQENTVNKVDKAFLQKLETCLDKEFSNPSFGVENLADEVAMSKTHLNRKLKALLGISANKLIQNFRLDKAKEMLQQKEGNVSEIAFACGFNSAAYFVKCFKDKFEETPGQYL</sequence>
<dbReference type="GO" id="GO:0003700">
    <property type="term" value="F:DNA-binding transcription factor activity"/>
    <property type="evidence" value="ECO:0007669"/>
    <property type="project" value="InterPro"/>
</dbReference>
<dbReference type="SMART" id="SM00387">
    <property type="entry name" value="HATPase_c"/>
    <property type="match status" value="1"/>
</dbReference>
<feature type="transmembrane region" description="Helical" evidence="13">
    <location>
        <begin position="275"/>
        <end position="295"/>
    </location>
</feature>
<dbReference type="SUPFAM" id="SSF47384">
    <property type="entry name" value="Homodimeric domain of signal transducing histidine kinase"/>
    <property type="match status" value="1"/>
</dbReference>
<keyword evidence="18" id="KW-1185">Reference proteome</keyword>
<organism evidence="17 18">
    <name type="scientific">Croceimicrobium hydrocarbonivorans</name>
    <dbReference type="NCBI Taxonomy" id="2761580"/>
    <lineage>
        <taxon>Bacteria</taxon>
        <taxon>Pseudomonadati</taxon>
        <taxon>Bacteroidota</taxon>
        <taxon>Flavobacteriia</taxon>
        <taxon>Flavobacteriales</taxon>
        <taxon>Owenweeksiaceae</taxon>
        <taxon>Croceimicrobium</taxon>
    </lineage>
</organism>
<keyword evidence="10" id="KW-0238">DNA-binding</keyword>
<dbReference type="SUPFAM" id="SSF55874">
    <property type="entry name" value="ATPase domain of HSP90 chaperone/DNA topoisomerase II/histidine kinase"/>
    <property type="match status" value="1"/>
</dbReference>
<feature type="transmembrane region" description="Helical" evidence="13">
    <location>
        <begin position="301"/>
        <end position="320"/>
    </location>
</feature>
<dbReference type="SUPFAM" id="SSF52172">
    <property type="entry name" value="CheY-like"/>
    <property type="match status" value="1"/>
</dbReference>
<dbReference type="Gene3D" id="3.40.50.2300">
    <property type="match status" value="1"/>
</dbReference>
<dbReference type="CDD" id="cd17574">
    <property type="entry name" value="REC_OmpR"/>
    <property type="match status" value="1"/>
</dbReference>
<dbReference type="Pfam" id="PF02518">
    <property type="entry name" value="HATPase_c"/>
    <property type="match status" value="1"/>
</dbReference>
<dbReference type="InterPro" id="IPR009057">
    <property type="entry name" value="Homeodomain-like_sf"/>
</dbReference>
<evidence type="ECO:0000256" key="12">
    <source>
        <dbReference type="PROSITE-ProRule" id="PRU00169"/>
    </source>
</evidence>
<dbReference type="KEGG" id="chyd:H4K34_16655"/>
<dbReference type="PROSITE" id="PS00041">
    <property type="entry name" value="HTH_ARAC_FAMILY_1"/>
    <property type="match status" value="1"/>
</dbReference>
<feature type="domain" description="Response regulatory" evidence="16">
    <location>
        <begin position="652"/>
        <end position="767"/>
    </location>
</feature>